<name>A0A0U1LQM3_TALIS</name>
<dbReference type="OMA" id="IRIQKAH"/>
<comment type="similarity">
    <text evidence="2 7">Belongs to the Mediator complex subunit 9 family.</text>
</comment>
<evidence type="ECO:0000256" key="8">
    <source>
        <dbReference type="SAM" id="Coils"/>
    </source>
</evidence>
<protein>
    <recommendedName>
        <fullName evidence="7">Mediator of RNA polymerase II transcription subunit 9</fullName>
    </recommendedName>
    <alternativeName>
        <fullName evidence="7">Mediator complex subunit 9</fullName>
    </alternativeName>
</protein>
<evidence type="ECO:0000256" key="1">
    <source>
        <dbReference type="ARBA" id="ARBA00004123"/>
    </source>
</evidence>
<comment type="function">
    <text evidence="7">Component of the Mediator complex, a coactivator involved in the regulated transcription of nearly all RNA polymerase II-dependent genes. Mediator functions as a bridge to convey information from gene-specific regulatory proteins to the basal RNA polymerase II transcription machinery. Mediator is recruited to promoters by direct interactions with regulatory proteins and serves as a scaffold for the assembly of a functional preinitiation complex with RNA polymerase II and the general transcription factors.</text>
</comment>
<evidence type="ECO:0000313" key="10">
    <source>
        <dbReference type="EMBL" id="CRG85672.1"/>
    </source>
</evidence>
<proteinExistence type="inferred from homology"/>
<dbReference type="EMBL" id="CVMT01000002">
    <property type="protein sequence ID" value="CRG85672.1"/>
    <property type="molecule type" value="Genomic_DNA"/>
</dbReference>
<accession>A0A0U1LQM3</accession>
<feature type="compositionally biased region" description="Low complexity" evidence="9">
    <location>
        <begin position="56"/>
        <end position="72"/>
    </location>
</feature>
<dbReference type="STRING" id="28573.A0A0U1LQM3"/>
<gene>
    <name evidence="7" type="primary">MED9</name>
    <name evidence="10" type="ORF">PISL3812_02704</name>
</gene>
<keyword evidence="6 7" id="KW-0539">Nucleus</keyword>
<dbReference type="Pfam" id="PF07544">
    <property type="entry name" value="Med9"/>
    <property type="match status" value="1"/>
</dbReference>
<dbReference type="OrthoDB" id="5414694at2759"/>
<evidence type="ECO:0000256" key="2">
    <source>
        <dbReference type="ARBA" id="ARBA00008089"/>
    </source>
</evidence>
<evidence type="ECO:0000256" key="6">
    <source>
        <dbReference type="ARBA" id="ARBA00023242"/>
    </source>
</evidence>
<evidence type="ECO:0000256" key="4">
    <source>
        <dbReference type="ARBA" id="ARBA00023159"/>
    </source>
</evidence>
<organism evidence="10 11">
    <name type="scientific">Talaromyces islandicus</name>
    <name type="common">Penicillium islandicum</name>
    <dbReference type="NCBI Taxonomy" id="28573"/>
    <lineage>
        <taxon>Eukaryota</taxon>
        <taxon>Fungi</taxon>
        <taxon>Dikarya</taxon>
        <taxon>Ascomycota</taxon>
        <taxon>Pezizomycotina</taxon>
        <taxon>Eurotiomycetes</taxon>
        <taxon>Eurotiomycetidae</taxon>
        <taxon>Eurotiales</taxon>
        <taxon>Trichocomaceae</taxon>
        <taxon>Talaromyces</taxon>
        <taxon>Talaromyces sect. Islandici</taxon>
    </lineage>
</organism>
<dbReference type="GO" id="GO:0016592">
    <property type="term" value="C:mediator complex"/>
    <property type="evidence" value="ECO:0007669"/>
    <property type="project" value="InterPro"/>
</dbReference>
<dbReference type="AlphaFoldDB" id="A0A0U1LQM3"/>
<feature type="compositionally biased region" description="Pro residues" evidence="9">
    <location>
        <begin position="99"/>
        <end position="108"/>
    </location>
</feature>
<comment type="subcellular location">
    <subcellularLocation>
        <location evidence="1 7">Nucleus</location>
    </subcellularLocation>
</comment>
<keyword evidence="5 7" id="KW-0804">Transcription</keyword>
<dbReference type="InterPro" id="IPR011425">
    <property type="entry name" value="Med9"/>
</dbReference>
<evidence type="ECO:0000256" key="5">
    <source>
        <dbReference type="ARBA" id="ARBA00023163"/>
    </source>
</evidence>
<dbReference type="GO" id="GO:0003712">
    <property type="term" value="F:transcription coregulator activity"/>
    <property type="evidence" value="ECO:0007669"/>
    <property type="project" value="InterPro"/>
</dbReference>
<feature type="coiled-coil region" evidence="8">
    <location>
        <begin position="170"/>
        <end position="204"/>
    </location>
</feature>
<sequence>MASKSPVSAASQRKVSSTPDANPTTEPSSPHAFPTPQTFDFLPPLHALLLRLISTANNSNGNNNSQTPAGDVVGAGTGPGSGGGDLKQQQQQPQQHQQQPPPPPPPPKASQQSTTTPSTQTIQHQPSDASLLGTAAAGGVLPPLEAKTLPTAASAIKIRIQKARAVVEKMPGIERSVTEQEEEIEKLEERIARLKSVVAEFGRRAATASTTSIDAGKEVDMMDTAA</sequence>
<dbReference type="GO" id="GO:0006357">
    <property type="term" value="P:regulation of transcription by RNA polymerase II"/>
    <property type="evidence" value="ECO:0007669"/>
    <property type="project" value="InterPro"/>
</dbReference>
<comment type="subunit">
    <text evidence="7">Component of the Mediator complex.</text>
</comment>
<evidence type="ECO:0000256" key="3">
    <source>
        <dbReference type="ARBA" id="ARBA00023015"/>
    </source>
</evidence>
<keyword evidence="11" id="KW-1185">Reference proteome</keyword>
<feature type="compositionally biased region" description="Low complexity" evidence="9">
    <location>
        <begin position="109"/>
        <end position="127"/>
    </location>
</feature>
<feature type="compositionally biased region" description="Polar residues" evidence="9">
    <location>
        <begin position="1"/>
        <end position="28"/>
    </location>
</feature>
<dbReference type="Proteomes" id="UP000054383">
    <property type="component" value="Unassembled WGS sequence"/>
</dbReference>
<reference evidence="10 11" key="1">
    <citation type="submission" date="2015-04" db="EMBL/GenBank/DDBJ databases">
        <authorList>
            <person name="Syromyatnikov M.Y."/>
            <person name="Popov V.N."/>
        </authorList>
    </citation>
    <scope>NUCLEOTIDE SEQUENCE [LARGE SCALE GENOMIC DNA]</scope>
    <source>
        <strain evidence="10">WF-38-12</strain>
    </source>
</reference>
<feature type="compositionally biased region" description="Low complexity" evidence="9">
    <location>
        <begin position="88"/>
        <end position="98"/>
    </location>
</feature>
<feature type="region of interest" description="Disordered" evidence="9">
    <location>
        <begin position="56"/>
        <end position="134"/>
    </location>
</feature>
<keyword evidence="4 7" id="KW-0010">Activator</keyword>
<evidence type="ECO:0000313" key="11">
    <source>
        <dbReference type="Proteomes" id="UP000054383"/>
    </source>
</evidence>
<keyword evidence="3 7" id="KW-0805">Transcription regulation</keyword>
<feature type="compositionally biased region" description="Gly residues" evidence="9">
    <location>
        <begin position="73"/>
        <end position="85"/>
    </location>
</feature>
<feature type="region of interest" description="Disordered" evidence="9">
    <location>
        <begin position="205"/>
        <end position="226"/>
    </location>
</feature>
<feature type="region of interest" description="Disordered" evidence="9">
    <location>
        <begin position="1"/>
        <end position="40"/>
    </location>
</feature>
<keyword evidence="8" id="KW-0175">Coiled coil</keyword>
<evidence type="ECO:0000256" key="7">
    <source>
        <dbReference type="RuleBase" id="RU364145"/>
    </source>
</evidence>
<evidence type="ECO:0000256" key="9">
    <source>
        <dbReference type="SAM" id="MobiDB-lite"/>
    </source>
</evidence>